<dbReference type="GeneTree" id="ENSGT00940000177552"/>
<accession>A0A3Q4N3Z0</accession>
<keyword evidence="1" id="KW-0472">Membrane</keyword>
<keyword evidence="1" id="KW-1133">Transmembrane helix</keyword>
<dbReference type="Proteomes" id="UP000261580">
    <property type="component" value="Unassembled WGS sequence"/>
</dbReference>
<keyword evidence="3" id="KW-1185">Reference proteome</keyword>
<name>A0A3Q4N3Z0_NEOBR</name>
<sequence>MITELESESTELILELCGKSVSRCWVRILRRPRCLKYSNLILNLISFKGLFLWLICTLAVRFFQTALNAHLKIKSVGFFSVQGVSIQFHPQHTLVGHAFVYMTFM</sequence>
<evidence type="ECO:0000313" key="3">
    <source>
        <dbReference type="Proteomes" id="UP000261580"/>
    </source>
</evidence>
<proteinExistence type="predicted"/>
<reference evidence="2" key="2">
    <citation type="submission" date="2025-09" db="UniProtKB">
        <authorList>
            <consortium name="Ensembl"/>
        </authorList>
    </citation>
    <scope>IDENTIFICATION</scope>
</reference>
<keyword evidence="1" id="KW-0812">Transmembrane</keyword>
<dbReference type="STRING" id="32507.ENSNBRP00000026339"/>
<feature type="transmembrane region" description="Helical" evidence="1">
    <location>
        <begin position="40"/>
        <end position="63"/>
    </location>
</feature>
<evidence type="ECO:0000256" key="1">
    <source>
        <dbReference type="SAM" id="Phobius"/>
    </source>
</evidence>
<dbReference type="AlphaFoldDB" id="A0A3Q4N3Z0"/>
<organism evidence="2 3">
    <name type="scientific">Neolamprologus brichardi</name>
    <name type="common">Fairy cichlid</name>
    <name type="synonym">Lamprologus brichardi</name>
    <dbReference type="NCBI Taxonomy" id="32507"/>
    <lineage>
        <taxon>Eukaryota</taxon>
        <taxon>Metazoa</taxon>
        <taxon>Chordata</taxon>
        <taxon>Craniata</taxon>
        <taxon>Vertebrata</taxon>
        <taxon>Euteleostomi</taxon>
        <taxon>Actinopterygii</taxon>
        <taxon>Neopterygii</taxon>
        <taxon>Teleostei</taxon>
        <taxon>Neoteleostei</taxon>
        <taxon>Acanthomorphata</taxon>
        <taxon>Ovalentaria</taxon>
        <taxon>Cichlomorphae</taxon>
        <taxon>Cichliformes</taxon>
        <taxon>Cichlidae</taxon>
        <taxon>African cichlids</taxon>
        <taxon>Pseudocrenilabrinae</taxon>
        <taxon>Lamprologini</taxon>
        <taxon>Neolamprologus</taxon>
    </lineage>
</organism>
<reference evidence="2" key="1">
    <citation type="submission" date="2025-08" db="UniProtKB">
        <authorList>
            <consortium name="Ensembl"/>
        </authorList>
    </citation>
    <scope>IDENTIFICATION</scope>
</reference>
<dbReference type="Ensembl" id="ENSNBRT00000027033.1">
    <property type="protein sequence ID" value="ENSNBRP00000026339.1"/>
    <property type="gene ID" value="ENSNBRG00000020127.1"/>
</dbReference>
<evidence type="ECO:0000313" key="2">
    <source>
        <dbReference type="Ensembl" id="ENSNBRP00000026339.1"/>
    </source>
</evidence>
<protein>
    <submittedName>
        <fullName evidence="2">Uncharacterized protein</fullName>
    </submittedName>
</protein>
<dbReference type="Bgee" id="ENSNBRG00000020127">
    <property type="expression patterns" value="Expressed in testis and 6 other cell types or tissues"/>
</dbReference>